<comment type="subcellular location">
    <subcellularLocation>
        <location evidence="1">Cytoplasm</location>
        <location evidence="1">Cytoskeleton</location>
        <location evidence="1">Cilium axoneme</location>
    </subcellularLocation>
</comment>
<evidence type="ECO:0000313" key="6">
    <source>
        <dbReference type="Proteomes" id="UP001190700"/>
    </source>
</evidence>
<gene>
    <name evidence="5" type="ORF">CYMTET_25933</name>
</gene>
<dbReference type="Gene3D" id="1.20.1280.50">
    <property type="match status" value="1"/>
</dbReference>
<dbReference type="SUPFAM" id="SSF81383">
    <property type="entry name" value="F-box domain"/>
    <property type="match status" value="1"/>
</dbReference>
<dbReference type="AlphaFoldDB" id="A0AAE0FT81"/>
<dbReference type="InterPro" id="IPR001810">
    <property type="entry name" value="F-box_dom"/>
</dbReference>
<reference evidence="5 6" key="1">
    <citation type="journal article" date="2015" name="Genome Biol. Evol.">
        <title>Comparative Genomics of a Bacterivorous Green Alga Reveals Evolutionary Causalities and Consequences of Phago-Mixotrophic Mode of Nutrition.</title>
        <authorList>
            <person name="Burns J.A."/>
            <person name="Paasch A."/>
            <person name="Narechania A."/>
            <person name="Kim E."/>
        </authorList>
    </citation>
    <scope>NUCLEOTIDE SEQUENCE [LARGE SCALE GENOMIC DNA]</scope>
    <source>
        <strain evidence="5 6">PLY_AMNH</strain>
    </source>
</reference>
<sequence>MGIAFSCLEEVWILPTLIWPETGVCAQDLGSNERSPAQSEVPSASDVFSNAVVSVPRTEDGLPPPYNTCPRGVLTSPRQACSKAPSTWPPDWSESLGADLLLRILGLLSSRYLVRCEAVCRKWRKLISEHGFWKVVDLGESPHLSRITTKEVQALILRARGHHNAPIVEEIDLSFCRKVVWSQLRSCIQDCPKLRTLKLVGVGGVDESSMSELQDLGLTHVEVSVRPRSRNEQTFSKLLLWLRPAWYVRIMVRELNLSRCGIEAAEMQLLAAALPDNPFLEALHLAENSITDSIAQGLTSTLTLNSSLTALDLTHNFLGPGFCAQLQGVLAPQSAQRQGSGVTAHSKCRLRCVLLRSNQLLGRINVYKPESNEALRCLSTIMGRSPSLTHLDLTNNHIGPKGLKLLTAGLRQRPACFPGGVRQLLLGQNFVVGRTSKAGHEEVIGLRALGEVLAEGSALVMTDLSYNAIGPHGADALVSAMLTAPSATASLTSLQLAGNHLGPQGAGIIAQLLHPPQQAQDGVLGSGSSATTAEDNGAPLPRCVFPICELDLSRNQLGIIEDEDDFGEVVVVGDSSGVAKLAASLIPLDGETPRNTTLRKLVLASNQLAPIMKKEMVGITEPGDVGDMVEYEGDMWEVTFEYSHGLAQRLDLHGIDTVTLFAGRVELNLDFFDFMSLG</sequence>
<dbReference type="Proteomes" id="UP001190700">
    <property type="component" value="Unassembled WGS sequence"/>
</dbReference>
<dbReference type="SMART" id="SM00368">
    <property type="entry name" value="LRR_RI"/>
    <property type="match status" value="6"/>
</dbReference>
<dbReference type="GO" id="GO:0005930">
    <property type="term" value="C:axoneme"/>
    <property type="evidence" value="ECO:0007669"/>
    <property type="project" value="UniProtKB-SubCell"/>
</dbReference>
<dbReference type="PANTHER" id="PTHR24107">
    <property type="entry name" value="YNEIN REGULATORY COMPLEX SUBUNIT 5"/>
    <property type="match status" value="1"/>
</dbReference>
<dbReference type="SUPFAM" id="SSF52047">
    <property type="entry name" value="RNI-like"/>
    <property type="match status" value="1"/>
</dbReference>
<dbReference type="InterPro" id="IPR052410">
    <property type="entry name" value="DRC5"/>
</dbReference>
<comment type="caution">
    <text evidence="5">The sequence shown here is derived from an EMBL/GenBank/DDBJ whole genome shotgun (WGS) entry which is preliminary data.</text>
</comment>
<accession>A0AAE0FT81</accession>
<evidence type="ECO:0000259" key="4">
    <source>
        <dbReference type="PROSITE" id="PS50181"/>
    </source>
</evidence>
<name>A0AAE0FT81_9CHLO</name>
<dbReference type="InterPro" id="IPR032675">
    <property type="entry name" value="LRR_dom_sf"/>
</dbReference>
<proteinExistence type="predicted"/>
<keyword evidence="6" id="KW-1185">Reference proteome</keyword>
<dbReference type="InterPro" id="IPR001611">
    <property type="entry name" value="Leu-rich_rpt"/>
</dbReference>
<evidence type="ECO:0000256" key="1">
    <source>
        <dbReference type="ARBA" id="ARBA00004430"/>
    </source>
</evidence>
<dbReference type="PANTHER" id="PTHR24107:SF2">
    <property type="entry name" value="NLR FAMILY CARD DOMAIN CONTAINING 3"/>
    <property type="match status" value="1"/>
</dbReference>
<dbReference type="Pfam" id="PF13516">
    <property type="entry name" value="LRR_6"/>
    <property type="match status" value="3"/>
</dbReference>
<dbReference type="SMART" id="SM00256">
    <property type="entry name" value="FBOX"/>
    <property type="match status" value="1"/>
</dbReference>
<dbReference type="InterPro" id="IPR036047">
    <property type="entry name" value="F-box-like_dom_sf"/>
</dbReference>
<dbReference type="Pfam" id="PF12937">
    <property type="entry name" value="F-box-like"/>
    <property type="match status" value="1"/>
</dbReference>
<evidence type="ECO:0000256" key="3">
    <source>
        <dbReference type="ARBA" id="ARBA00023212"/>
    </source>
</evidence>
<dbReference type="PROSITE" id="PS50181">
    <property type="entry name" value="FBOX"/>
    <property type="match status" value="1"/>
</dbReference>
<dbReference type="EMBL" id="LGRX02013955">
    <property type="protein sequence ID" value="KAK3265378.1"/>
    <property type="molecule type" value="Genomic_DNA"/>
</dbReference>
<keyword evidence="3" id="KW-0206">Cytoskeleton</keyword>
<organism evidence="5 6">
    <name type="scientific">Cymbomonas tetramitiformis</name>
    <dbReference type="NCBI Taxonomy" id="36881"/>
    <lineage>
        <taxon>Eukaryota</taxon>
        <taxon>Viridiplantae</taxon>
        <taxon>Chlorophyta</taxon>
        <taxon>Pyramimonadophyceae</taxon>
        <taxon>Pyramimonadales</taxon>
        <taxon>Pyramimonadaceae</taxon>
        <taxon>Cymbomonas</taxon>
    </lineage>
</organism>
<keyword evidence="2" id="KW-0963">Cytoplasm</keyword>
<feature type="domain" description="F-box" evidence="4">
    <location>
        <begin position="90"/>
        <end position="136"/>
    </location>
</feature>
<evidence type="ECO:0000256" key="2">
    <source>
        <dbReference type="ARBA" id="ARBA00022490"/>
    </source>
</evidence>
<dbReference type="Gene3D" id="3.80.10.10">
    <property type="entry name" value="Ribonuclease Inhibitor"/>
    <property type="match status" value="3"/>
</dbReference>
<evidence type="ECO:0000313" key="5">
    <source>
        <dbReference type="EMBL" id="KAK3265378.1"/>
    </source>
</evidence>
<protein>
    <recommendedName>
        <fullName evidence="4">F-box domain-containing protein</fullName>
    </recommendedName>
</protein>